<dbReference type="GO" id="GO:0031349">
    <property type="term" value="P:positive regulation of defense response"/>
    <property type="evidence" value="ECO:0007669"/>
    <property type="project" value="UniProtKB-ARBA"/>
</dbReference>
<dbReference type="InterPro" id="IPR000719">
    <property type="entry name" value="Prot_kinase_dom"/>
</dbReference>
<dbReference type="Pfam" id="PF00619">
    <property type="entry name" value="CARD"/>
    <property type="match status" value="1"/>
</dbReference>
<reference evidence="3" key="2">
    <citation type="submission" date="2025-09" db="UniProtKB">
        <authorList>
            <consortium name="Ensembl"/>
        </authorList>
    </citation>
    <scope>IDENTIFICATION</scope>
</reference>
<dbReference type="InterPro" id="IPR001315">
    <property type="entry name" value="CARD"/>
</dbReference>
<evidence type="ECO:0000259" key="1">
    <source>
        <dbReference type="PROSITE" id="PS50011"/>
    </source>
</evidence>
<sequence>MTQVRHCTIWWAMAAGEAERKESVTTGTCDLQLVPYQKLLDLHLLAHGGFGSVFHARHADWLTHVAVKCLSLDGAISVRERKILLREAEMMQRARFSHIIPILGVCEDPEFVAIVMEYMPNGSLDALLHQIADFGLAKWRKQSQFSSVGSNPTALGAGTVLYMPPEAFDSEKRTDATHDVYSFGIIMWEVLSRKRPFEEAMELLQVMFSVRLGSRPPLEAVPAEVPNREFFVDLTNRCWAQEPQDRPTFSNCVTGLEKMLRPYQPIELICAVSELMQKQELSRSLPNSSLEKEDSCTAFHKLTLPNALLKATKGHLTTPTMESNHPVPVSSDPSNVLCSPEASVCNLKGVVPFTDTISVSEHQCDVAVQKGGDDVTYQENDVNLVPEKSFLTSNSHCTSMPKRDGLEKQNPNATLLMETGEKHLDQPSSQTSETSTLPFQTAKMDGDMVEEMTCPVSASDARAPFEEALPEVCLWMLQKREALVAQMTDASLNQVLDGLLARNLLIQEDYELVTSQTTRSGRVRFLFDVLAPLGPCKKPAAELIIQKLICNRQNGLEPFPEIGKSA</sequence>
<name>A0A8C4QFW9_EPTBU</name>
<dbReference type="InterPro" id="IPR011009">
    <property type="entry name" value="Kinase-like_dom_sf"/>
</dbReference>
<feature type="domain" description="Protein kinase" evidence="1">
    <location>
        <begin position="1"/>
        <end position="260"/>
    </location>
</feature>
<keyword evidence="4" id="KW-1185">Reference proteome</keyword>
<dbReference type="SUPFAM" id="SSF56112">
    <property type="entry name" value="Protein kinase-like (PK-like)"/>
    <property type="match status" value="1"/>
</dbReference>
<dbReference type="InterPro" id="IPR011029">
    <property type="entry name" value="DEATH-like_dom_sf"/>
</dbReference>
<feature type="domain" description="CARD" evidence="2">
    <location>
        <begin position="478"/>
        <end position="530"/>
    </location>
</feature>
<dbReference type="InterPro" id="IPR001245">
    <property type="entry name" value="Ser-Thr/Tyr_kinase_cat_dom"/>
</dbReference>
<dbReference type="PANTHER" id="PTHR44329:SF9">
    <property type="entry name" value="RECEPTOR-INTERACTING SERINE_THREONINE-PROTEIN KINASE 2"/>
    <property type="match status" value="1"/>
</dbReference>
<dbReference type="GO" id="GO:0045087">
    <property type="term" value="P:innate immune response"/>
    <property type="evidence" value="ECO:0007669"/>
    <property type="project" value="TreeGrafter"/>
</dbReference>
<dbReference type="PANTHER" id="PTHR44329">
    <property type="entry name" value="SERINE/THREONINE-PROTEIN KINASE TNNI3K-RELATED"/>
    <property type="match status" value="1"/>
</dbReference>
<dbReference type="InterPro" id="IPR051681">
    <property type="entry name" value="Ser/Thr_Kinases-Pseudokinases"/>
</dbReference>
<evidence type="ECO:0000313" key="3">
    <source>
        <dbReference type="Ensembl" id="ENSEBUP00000014388.1"/>
    </source>
</evidence>
<dbReference type="Gene3D" id="1.10.510.10">
    <property type="entry name" value="Transferase(Phosphotransferase) domain 1"/>
    <property type="match status" value="2"/>
</dbReference>
<dbReference type="SUPFAM" id="SSF47986">
    <property type="entry name" value="DEATH domain"/>
    <property type="match status" value="1"/>
</dbReference>
<protein>
    <submittedName>
        <fullName evidence="3">Receptor-interacting serine-threonine kinase 2</fullName>
    </submittedName>
</protein>
<evidence type="ECO:0000313" key="4">
    <source>
        <dbReference type="Proteomes" id="UP000694388"/>
    </source>
</evidence>
<dbReference type="GO" id="GO:0005524">
    <property type="term" value="F:ATP binding"/>
    <property type="evidence" value="ECO:0007669"/>
    <property type="project" value="InterPro"/>
</dbReference>
<dbReference type="Ensembl" id="ENSEBUT00000014964.1">
    <property type="protein sequence ID" value="ENSEBUP00000014388.1"/>
    <property type="gene ID" value="ENSEBUG00000009043.1"/>
</dbReference>
<dbReference type="Gene3D" id="1.10.533.10">
    <property type="entry name" value="Death Domain, Fas"/>
    <property type="match status" value="1"/>
</dbReference>
<dbReference type="GO" id="GO:0004706">
    <property type="term" value="F:JUN kinase kinase kinase activity"/>
    <property type="evidence" value="ECO:0007669"/>
    <property type="project" value="TreeGrafter"/>
</dbReference>
<accession>A0A8C4QFW9</accession>
<dbReference type="AlphaFoldDB" id="A0A8C4QFW9"/>
<dbReference type="PROSITE" id="PS50011">
    <property type="entry name" value="PROTEIN_KINASE_DOM"/>
    <property type="match status" value="1"/>
</dbReference>
<evidence type="ECO:0000259" key="2">
    <source>
        <dbReference type="PROSITE" id="PS50209"/>
    </source>
</evidence>
<dbReference type="Proteomes" id="UP000694388">
    <property type="component" value="Unplaced"/>
</dbReference>
<dbReference type="GeneTree" id="ENSGT00940000156113"/>
<dbReference type="Pfam" id="PF07714">
    <property type="entry name" value="PK_Tyr_Ser-Thr"/>
    <property type="match status" value="1"/>
</dbReference>
<dbReference type="GO" id="GO:0043123">
    <property type="term" value="P:positive regulation of canonical NF-kappaB signal transduction"/>
    <property type="evidence" value="ECO:0007669"/>
    <property type="project" value="UniProtKB-ARBA"/>
</dbReference>
<reference evidence="3" key="1">
    <citation type="submission" date="2025-08" db="UniProtKB">
        <authorList>
            <consortium name="Ensembl"/>
        </authorList>
    </citation>
    <scope>IDENTIFICATION</scope>
</reference>
<organism evidence="3 4">
    <name type="scientific">Eptatretus burgeri</name>
    <name type="common">Inshore hagfish</name>
    <dbReference type="NCBI Taxonomy" id="7764"/>
    <lineage>
        <taxon>Eukaryota</taxon>
        <taxon>Metazoa</taxon>
        <taxon>Chordata</taxon>
        <taxon>Craniata</taxon>
        <taxon>Vertebrata</taxon>
        <taxon>Cyclostomata</taxon>
        <taxon>Myxini</taxon>
        <taxon>Myxiniformes</taxon>
        <taxon>Myxinidae</taxon>
        <taxon>Eptatretinae</taxon>
        <taxon>Eptatretus</taxon>
    </lineage>
</organism>
<dbReference type="PROSITE" id="PS50209">
    <property type="entry name" value="CARD"/>
    <property type="match status" value="1"/>
</dbReference>
<dbReference type="GO" id="GO:0042981">
    <property type="term" value="P:regulation of apoptotic process"/>
    <property type="evidence" value="ECO:0007669"/>
    <property type="project" value="InterPro"/>
</dbReference>
<dbReference type="Pfam" id="PF00069">
    <property type="entry name" value="Pkinase"/>
    <property type="match status" value="1"/>
</dbReference>
<proteinExistence type="predicted"/>